<dbReference type="Proteomes" id="UP000709295">
    <property type="component" value="Unassembled WGS sequence"/>
</dbReference>
<dbReference type="AlphaFoldDB" id="A0A8J5J2Q5"/>
<sequence>MCTIQTWNRITQQPGNMQVCIESALDPPTLWRLGPTRRSLSFSFLCLTRSGVTWRSRAIGSTCKRFRRRLRRFKDAKMPV</sequence>
<keyword evidence="2" id="KW-1185">Reference proteome</keyword>
<evidence type="ECO:0000313" key="1">
    <source>
        <dbReference type="EMBL" id="KAG6959615.1"/>
    </source>
</evidence>
<reference evidence="1" key="1">
    <citation type="submission" date="2021-01" db="EMBL/GenBank/DDBJ databases">
        <title>Phytophthora aleatoria, a newly-described species from Pinus radiata is distinct from Phytophthora cactorum isolates based on comparative genomics.</title>
        <authorList>
            <person name="Mcdougal R."/>
            <person name="Panda P."/>
            <person name="Williams N."/>
            <person name="Studholme D.J."/>
        </authorList>
    </citation>
    <scope>NUCLEOTIDE SEQUENCE</scope>
    <source>
        <strain evidence="1">NZFS 4037</strain>
    </source>
</reference>
<accession>A0A8J5J2Q5</accession>
<evidence type="ECO:0000313" key="2">
    <source>
        <dbReference type="Proteomes" id="UP000709295"/>
    </source>
</evidence>
<gene>
    <name evidence="1" type="ORF">JG688_00009997</name>
</gene>
<comment type="caution">
    <text evidence="1">The sequence shown here is derived from an EMBL/GenBank/DDBJ whole genome shotgun (WGS) entry which is preliminary data.</text>
</comment>
<organism evidence="1 2">
    <name type="scientific">Phytophthora aleatoria</name>
    <dbReference type="NCBI Taxonomy" id="2496075"/>
    <lineage>
        <taxon>Eukaryota</taxon>
        <taxon>Sar</taxon>
        <taxon>Stramenopiles</taxon>
        <taxon>Oomycota</taxon>
        <taxon>Peronosporomycetes</taxon>
        <taxon>Peronosporales</taxon>
        <taxon>Peronosporaceae</taxon>
        <taxon>Phytophthora</taxon>
    </lineage>
</organism>
<protein>
    <submittedName>
        <fullName evidence="1">Uncharacterized protein</fullName>
    </submittedName>
</protein>
<name>A0A8J5J2Q5_9STRA</name>
<proteinExistence type="predicted"/>
<dbReference type="EMBL" id="JAENGY010000604">
    <property type="protein sequence ID" value="KAG6959615.1"/>
    <property type="molecule type" value="Genomic_DNA"/>
</dbReference>